<feature type="transmembrane region" description="Helical" evidence="5">
    <location>
        <begin position="233"/>
        <end position="257"/>
    </location>
</feature>
<keyword evidence="4 5" id="KW-0472">Membrane</keyword>
<evidence type="ECO:0000256" key="1">
    <source>
        <dbReference type="ARBA" id="ARBA00004141"/>
    </source>
</evidence>
<feature type="transmembrane region" description="Helical" evidence="5">
    <location>
        <begin position="110"/>
        <end position="137"/>
    </location>
</feature>
<evidence type="ECO:0000256" key="2">
    <source>
        <dbReference type="ARBA" id="ARBA00022692"/>
    </source>
</evidence>
<feature type="transmembrane region" description="Helical" evidence="5">
    <location>
        <begin position="263"/>
        <end position="285"/>
    </location>
</feature>
<accession>A0A4S8SZA5</accession>
<feature type="transmembrane region" description="Helical" evidence="5">
    <location>
        <begin position="172"/>
        <end position="192"/>
    </location>
</feature>
<dbReference type="GO" id="GO:0022857">
    <property type="term" value="F:transmembrane transporter activity"/>
    <property type="evidence" value="ECO:0007669"/>
    <property type="project" value="InterPro"/>
</dbReference>
<dbReference type="Pfam" id="PF07690">
    <property type="entry name" value="MFS_1"/>
    <property type="match status" value="1"/>
</dbReference>
<dbReference type="PRINTS" id="PR01036">
    <property type="entry name" value="TCRTETB"/>
</dbReference>
<dbReference type="InterPro" id="IPR020846">
    <property type="entry name" value="MFS_dom"/>
</dbReference>
<dbReference type="SUPFAM" id="SSF103473">
    <property type="entry name" value="MFS general substrate transporter"/>
    <property type="match status" value="1"/>
</dbReference>
<dbReference type="InterPro" id="IPR011701">
    <property type="entry name" value="MFS"/>
</dbReference>
<reference evidence="9 10" key="1">
    <citation type="submission" date="2018-10" db="EMBL/GenBank/DDBJ databases">
        <title>Fifty Aureobasidium pullulans genomes reveal a recombining polyextremotolerant generalist.</title>
        <authorList>
            <person name="Gostincar C."/>
            <person name="Turk M."/>
            <person name="Zajc J."/>
            <person name="Gunde-Cimerman N."/>
        </authorList>
    </citation>
    <scope>NUCLEOTIDE SEQUENCE [LARGE SCALE GENOMIC DNA]</scope>
    <source>
        <strain evidence="8 10">EXF-10659</strain>
        <strain evidence="7 9">EXF-11900</strain>
    </source>
</reference>
<feature type="transmembrane region" description="Helical" evidence="5">
    <location>
        <begin position="502"/>
        <end position="525"/>
    </location>
</feature>
<dbReference type="PANTHER" id="PTHR23501:SF94">
    <property type="entry name" value="MAJOR FACILITATOR SUPERFAMILY (MFS) PROFILE DOMAIN-CONTAINING PROTEIN"/>
    <property type="match status" value="1"/>
</dbReference>
<feature type="transmembrane region" description="Helical" evidence="5">
    <location>
        <begin position="371"/>
        <end position="390"/>
    </location>
</feature>
<organism evidence="7 9">
    <name type="scientific">Aureobasidium pullulans</name>
    <name type="common">Black yeast</name>
    <name type="synonym">Pullularia pullulans</name>
    <dbReference type="NCBI Taxonomy" id="5580"/>
    <lineage>
        <taxon>Eukaryota</taxon>
        <taxon>Fungi</taxon>
        <taxon>Dikarya</taxon>
        <taxon>Ascomycota</taxon>
        <taxon>Pezizomycotina</taxon>
        <taxon>Dothideomycetes</taxon>
        <taxon>Dothideomycetidae</taxon>
        <taxon>Dothideales</taxon>
        <taxon>Saccotheciaceae</taxon>
        <taxon>Aureobasidium</taxon>
    </lineage>
</organism>
<feature type="transmembrane region" description="Helical" evidence="5">
    <location>
        <begin position="82"/>
        <end position="103"/>
    </location>
</feature>
<feature type="transmembrane region" description="Helical" evidence="5">
    <location>
        <begin position="438"/>
        <end position="460"/>
    </location>
</feature>
<comment type="subcellular location">
    <subcellularLocation>
        <location evidence="1">Membrane</location>
        <topology evidence="1">Multi-pass membrane protein</topology>
    </subcellularLocation>
</comment>
<feature type="transmembrane region" description="Helical" evidence="5">
    <location>
        <begin position="339"/>
        <end position="364"/>
    </location>
</feature>
<dbReference type="Gene3D" id="1.20.1250.20">
    <property type="entry name" value="MFS general substrate transporter like domains"/>
    <property type="match status" value="1"/>
</dbReference>
<evidence type="ECO:0000313" key="9">
    <source>
        <dbReference type="Proteomes" id="UP000304951"/>
    </source>
</evidence>
<dbReference type="PANTHER" id="PTHR23501">
    <property type="entry name" value="MAJOR FACILITATOR SUPERFAMILY"/>
    <property type="match status" value="1"/>
</dbReference>
<keyword evidence="3 5" id="KW-1133">Transmembrane helix</keyword>
<dbReference type="PROSITE" id="PS50850">
    <property type="entry name" value="MFS"/>
    <property type="match status" value="1"/>
</dbReference>
<feature type="transmembrane region" description="Helical" evidence="5">
    <location>
        <begin position="198"/>
        <end position="221"/>
    </location>
</feature>
<name>A0A4S8SZA5_AURPU</name>
<evidence type="ECO:0000313" key="7">
    <source>
        <dbReference type="EMBL" id="THV76501.1"/>
    </source>
</evidence>
<feature type="transmembrane region" description="Helical" evidence="5">
    <location>
        <begin position="306"/>
        <end position="327"/>
    </location>
</feature>
<feature type="transmembrane region" description="Helical" evidence="5">
    <location>
        <begin position="396"/>
        <end position="417"/>
    </location>
</feature>
<sequence length="561" mass="61318">MAFRKLKSHVAMRTTSVVSDTNLQQNVENGRNSPKWKPSKQVKLIVVTQAFVCFFVALDSTILTTTLPTLSKALHTNTTQTFWIATSYLLTSAVFQPPIAALSDIFGRQALFLLAIILFTIGSIVCCASHGIVSMLIGRSVKGIGGGGILSLDLIILSDIIPLRQRAQYQGYLQLCFALGSNIAPVVGGLIVERTTWRWLFLINIPFCAISMATVPFIIRYSRPKTTIRDRLLSIDWAGITMSTTSTTLFLIGISWGGTEYSWSSAATLCPLIIGLAGVFCTIIYEMKFARMPFLRMSLFHNRSAIAAYICTMLMAFSVYATLYYLVLWLLAVKEMSEIMAGVCIFPLGMTVVPISGITGVLITRLGRYQWAVWAGWVIATLGIGTLVLLDQDTSTVAYVFMFVCAGIGLGLLMNSLSAAVQAISPTKDVAYASSMFAFMRSLGLCLGVSIGGTIFQNFLRQRLEHYGLSTELAENAEVYASLLRSTPSSPHKILLKEIINWAFRMLFATLCGTCGLGLTISVLIGKYSLDKELDSQHVIVQSESESEGKREVSDSSVVVA</sequence>
<dbReference type="EMBL" id="QZAO01000719">
    <property type="protein sequence ID" value="THW59558.1"/>
    <property type="molecule type" value="Genomic_DNA"/>
</dbReference>
<feature type="transmembrane region" description="Helical" evidence="5">
    <location>
        <begin position="44"/>
        <end position="62"/>
    </location>
</feature>
<proteinExistence type="predicted"/>
<evidence type="ECO:0000256" key="4">
    <source>
        <dbReference type="ARBA" id="ARBA00023136"/>
    </source>
</evidence>
<evidence type="ECO:0000313" key="10">
    <source>
        <dbReference type="Proteomes" id="UP000308802"/>
    </source>
</evidence>
<comment type="caution">
    <text evidence="7">The sequence shown here is derived from an EMBL/GenBank/DDBJ whole genome shotgun (WGS) entry which is preliminary data.</text>
</comment>
<dbReference type="InterPro" id="IPR036259">
    <property type="entry name" value="MFS_trans_sf"/>
</dbReference>
<feature type="transmembrane region" description="Helical" evidence="5">
    <location>
        <begin position="143"/>
        <end position="160"/>
    </location>
</feature>
<dbReference type="AlphaFoldDB" id="A0A4S8SZA5"/>
<evidence type="ECO:0000313" key="8">
    <source>
        <dbReference type="EMBL" id="THW59558.1"/>
    </source>
</evidence>
<evidence type="ECO:0000259" key="6">
    <source>
        <dbReference type="PROSITE" id="PS50850"/>
    </source>
</evidence>
<keyword evidence="2 5" id="KW-0812">Transmembrane</keyword>
<dbReference type="GO" id="GO:0005886">
    <property type="term" value="C:plasma membrane"/>
    <property type="evidence" value="ECO:0007669"/>
    <property type="project" value="TreeGrafter"/>
</dbReference>
<protein>
    <submittedName>
        <fullName evidence="7">Putative efflux pump antibiotic resistance protein</fullName>
    </submittedName>
</protein>
<gene>
    <name evidence="8" type="ORF">D6D19_10249</name>
    <name evidence="7" type="ORF">D6D28_01104</name>
</gene>
<feature type="domain" description="Major facilitator superfamily (MFS) profile" evidence="6">
    <location>
        <begin position="45"/>
        <end position="530"/>
    </location>
</feature>
<evidence type="ECO:0000256" key="5">
    <source>
        <dbReference type="SAM" id="Phobius"/>
    </source>
</evidence>
<dbReference type="Proteomes" id="UP000308802">
    <property type="component" value="Unassembled WGS sequence"/>
</dbReference>
<dbReference type="Proteomes" id="UP000304951">
    <property type="component" value="Unassembled WGS sequence"/>
</dbReference>
<evidence type="ECO:0000256" key="3">
    <source>
        <dbReference type="ARBA" id="ARBA00022989"/>
    </source>
</evidence>
<dbReference type="EMBL" id="QZAF01000019">
    <property type="protein sequence ID" value="THV76501.1"/>
    <property type="molecule type" value="Genomic_DNA"/>
</dbReference>